<evidence type="ECO:0000313" key="1">
    <source>
        <dbReference type="EMBL" id="MFD3263149.1"/>
    </source>
</evidence>
<sequence>MTPTNKGVKLTGLMIFGHALADYPLQGDFLSKAKNRAAPIPGVPWWQALGAHAVIHGGIVALITRDWRLGLAEAAAHAITDDLKCRGKIDFNTDQAIHLGCKLLWAALSTSSMKEESQC</sequence>
<dbReference type="RefSeq" id="WP_377367849.1">
    <property type="nucleotide sequence ID" value="NZ_JAOTJD010000005.1"/>
</dbReference>
<name>A0ABW6CK72_9CAUL</name>
<accession>A0ABW6CK72</accession>
<organism evidence="1 2">
    <name type="scientific">Phenylobacterium ferrooxidans</name>
    <dbReference type="NCBI Taxonomy" id="2982689"/>
    <lineage>
        <taxon>Bacteria</taxon>
        <taxon>Pseudomonadati</taxon>
        <taxon>Pseudomonadota</taxon>
        <taxon>Alphaproteobacteria</taxon>
        <taxon>Caulobacterales</taxon>
        <taxon>Caulobacteraceae</taxon>
        <taxon>Phenylobacterium</taxon>
    </lineage>
</organism>
<dbReference type="Proteomes" id="UP001598130">
    <property type="component" value="Unassembled WGS sequence"/>
</dbReference>
<keyword evidence="2" id="KW-1185">Reference proteome</keyword>
<protein>
    <recommendedName>
        <fullName evidence="3">DUF3307 domain-containing protein</fullName>
    </recommendedName>
</protein>
<gene>
    <name evidence="1" type="ORF">OCL97_04105</name>
</gene>
<evidence type="ECO:0000313" key="2">
    <source>
        <dbReference type="Proteomes" id="UP001598130"/>
    </source>
</evidence>
<reference evidence="1 2" key="1">
    <citation type="submission" date="2022-09" db="EMBL/GenBank/DDBJ databases">
        <title>New species of Phenylobacterium.</title>
        <authorList>
            <person name="Mieszkin S."/>
        </authorList>
    </citation>
    <scope>NUCLEOTIDE SEQUENCE [LARGE SCALE GENOMIC DNA]</scope>
    <source>
        <strain evidence="1 2">HK31-G</strain>
    </source>
</reference>
<dbReference type="EMBL" id="JAOTJD010000005">
    <property type="protein sequence ID" value="MFD3263149.1"/>
    <property type="molecule type" value="Genomic_DNA"/>
</dbReference>
<proteinExistence type="predicted"/>
<comment type="caution">
    <text evidence="1">The sequence shown here is derived from an EMBL/GenBank/DDBJ whole genome shotgun (WGS) entry which is preliminary data.</text>
</comment>
<evidence type="ECO:0008006" key="3">
    <source>
        <dbReference type="Google" id="ProtNLM"/>
    </source>
</evidence>